<dbReference type="Gene3D" id="3.20.20.70">
    <property type="entry name" value="Aldolase class I"/>
    <property type="match status" value="1"/>
</dbReference>
<evidence type="ECO:0000256" key="5">
    <source>
        <dbReference type="ARBA" id="ARBA00023004"/>
    </source>
</evidence>
<dbReference type="SFLD" id="SFLDG01066">
    <property type="entry name" value="organic_radical-activating_enz"/>
    <property type="match status" value="1"/>
</dbReference>
<dbReference type="Proteomes" id="UP001596223">
    <property type="component" value="Unassembled WGS sequence"/>
</dbReference>
<evidence type="ECO:0000256" key="1">
    <source>
        <dbReference type="ARBA" id="ARBA00001966"/>
    </source>
</evidence>
<evidence type="ECO:0000256" key="2">
    <source>
        <dbReference type="ARBA" id="ARBA00022485"/>
    </source>
</evidence>
<keyword evidence="4" id="KW-0479">Metal-binding</keyword>
<feature type="compositionally biased region" description="Low complexity" evidence="7">
    <location>
        <begin position="225"/>
        <end position="237"/>
    </location>
</feature>
<dbReference type="InterPro" id="IPR058240">
    <property type="entry name" value="rSAM_sf"/>
</dbReference>
<keyword evidence="2" id="KW-0004">4Fe-4S</keyword>
<protein>
    <submittedName>
        <fullName evidence="8">4Fe-4S single cluster domain-containing protein</fullName>
    </submittedName>
</protein>
<dbReference type="SUPFAM" id="SSF102114">
    <property type="entry name" value="Radical SAM enzymes"/>
    <property type="match status" value="1"/>
</dbReference>
<dbReference type="PANTHER" id="PTHR30352">
    <property type="entry name" value="PYRUVATE FORMATE-LYASE-ACTIVATING ENZYME"/>
    <property type="match status" value="1"/>
</dbReference>
<dbReference type="CDD" id="cd01335">
    <property type="entry name" value="Radical_SAM"/>
    <property type="match status" value="1"/>
</dbReference>
<keyword evidence="5" id="KW-0408">Iron</keyword>
<name>A0ABW1JJJ2_9NOCA</name>
<reference evidence="9" key="1">
    <citation type="journal article" date="2019" name="Int. J. Syst. Evol. Microbiol.">
        <title>The Global Catalogue of Microorganisms (GCM) 10K type strain sequencing project: providing services to taxonomists for standard genome sequencing and annotation.</title>
        <authorList>
            <consortium name="The Broad Institute Genomics Platform"/>
            <consortium name="The Broad Institute Genome Sequencing Center for Infectious Disease"/>
            <person name="Wu L."/>
            <person name="Ma J."/>
        </authorList>
    </citation>
    <scope>NUCLEOTIDE SEQUENCE [LARGE SCALE GENOMIC DNA]</scope>
    <source>
        <strain evidence="9">CCUG 36956</strain>
    </source>
</reference>
<dbReference type="PANTHER" id="PTHR30352:SF2">
    <property type="entry name" value="ANAEROBIC RIBONUCLEOSIDE-TRIPHOSPHATE REDUCTASE-ACTIVATING PROTEIN"/>
    <property type="match status" value="1"/>
</dbReference>
<feature type="region of interest" description="Disordered" evidence="7">
    <location>
        <begin position="216"/>
        <end position="237"/>
    </location>
</feature>
<evidence type="ECO:0000313" key="9">
    <source>
        <dbReference type="Proteomes" id="UP001596223"/>
    </source>
</evidence>
<dbReference type="SFLD" id="SFLDS00029">
    <property type="entry name" value="Radical_SAM"/>
    <property type="match status" value="1"/>
</dbReference>
<evidence type="ECO:0000256" key="6">
    <source>
        <dbReference type="ARBA" id="ARBA00023014"/>
    </source>
</evidence>
<dbReference type="RefSeq" id="WP_378598085.1">
    <property type="nucleotide sequence ID" value="NZ_JBHSQN010000001.1"/>
</dbReference>
<keyword evidence="9" id="KW-1185">Reference proteome</keyword>
<dbReference type="SFLD" id="SFLDG01063">
    <property type="entry name" value="activating_enzymes__group_1"/>
    <property type="match status" value="1"/>
</dbReference>
<dbReference type="InterPro" id="IPR012837">
    <property type="entry name" value="NrdG"/>
</dbReference>
<dbReference type="Pfam" id="PF13353">
    <property type="entry name" value="Fer4_12"/>
    <property type="match status" value="1"/>
</dbReference>
<comment type="caution">
    <text evidence="8">The sequence shown here is derived from an EMBL/GenBank/DDBJ whole genome shotgun (WGS) entry which is preliminary data.</text>
</comment>
<evidence type="ECO:0000256" key="7">
    <source>
        <dbReference type="SAM" id="MobiDB-lite"/>
    </source>
</evidence>
<dbReference type="InterPro" id="IPR007197">
    <property type="entry name" value="rSAM"/>
</dbReference>
<dbReference type="SFLD" id="SFLDF00299">
    <property type="entry name" value="anaerobic_ribonucleoside-triph"/>
    <property type="match status" value="1"/>
</dbReference>
<sequence length="237" mass="25150">MIPAATSPATLRVARVLTATEAEGPGLRMAIWVQGCTIRCPGCFNPQLWASAGGSDVSVADWSPAILADAVAAGVEGITLLGGEPFEQAAALAIVAAGARARGLSVMTFTGYDYADLRDWARHRPDIADLLTHTDLLADGPYRADLVDRERPWIGSTNQGLRALTDRYRDLEFTTVPDRVEVRVGADGTIAVNGWGDVDALDALLHDLGRRADQPRSTYLRLPNSTSASAASTPAPK</sequence>
<evidence type="ECO:0000256" key="3">
    <source>
        <dbReference type="ARBA" id="ARBA00022691"/>
    </source>
</evidence>
<keyword evidence="3" id="KW-0949">S-adenosyl-L-methionine</keyword>
<keyword evidence="6" id="KW-0411">Iron-sulfur</keyword>
<organism evidence="8 9">
    <name type="scientific">Nocardia lasii</name>
    <dbReference type="NCBI Taxonomy" id="1616107"/>
    <lineage>
        <taxon>Bacteria</taxon>
        <taxon>Bacillati</taxon>
        <taxon>Actinomycetota</taxon>
        <taxon>Actinomycetes</taxon>
        <taxon>Mycobacteriales</taxon>
        <taxon>Nocardiaceae</taxon>
        <taxon>Nocardia</taxon>
    </lineage>
</organism>
<evidence type="ECO:0000256" key="4">
    <source>
        <dbReference type="ARBA" id="ARBA00022723"/>
    </source>
</evidence>
<accession>A0ABW1JJJ2</accession>
<dbReference type="InterPro" id="IPR034457">
    <property type="entry name" value="Organic_radical-activating"/>
</dbReference>
<dbReference type="InterPro" id="IPR013785">
    <property type="entry name" value="Aldolase_TIM"/>
</dbReference>
<evidence type="ECO:0000313" key="8">
    <source>
        <dbReference type="EMBL" id="MFC6009566.1"/>
    </source>
</evidence>
<gene>
    <name evidence="8" type="ORF">ACFP3H_00725</name>
</gene>
<dbReference type="EMBL" id="JBHSQN010000001">
    <property type="protein sequence ID" value="MFC6009566.1"/>
    <property type="molecule type" value="Genomic_DNA"/>
</dbReference>
<comment type="cofactor">
    <cofactor evidence="1">
        <name>[4Fe-4S] cluster</name>
        <dbReference type="ChEBI" id="CHEBI:49883"/>
    </cofactor>
</comment>
<proteinExistence type="predicted"/>